<dbReference type="EMBL" id="JACHIP010000002">
    <property type="protein sequence ID" value="MBB5056682.1"/>
    <property type="molecule type" value="Genomic_DNA"/>
</dbReference>
<accession>A0A7W7ZBF7</accession>
<feature type="transmembrane region" description="Helical" evidence="2">
    <location>
        <begin position="28"/>
        <end position="47"/>
    </location>
</feature>
<proteinExistence type="predicted"/>
<dbReference type="Proteomes" id="UP000540989">
    <property type="component" value="Unassembled WGS sequence"/>
</dbReference>
<evidence type="ECO:0000313" key="4">
    <source>
        <dbReference type="Proteomes" id="UP000540989"/>
    </source>
</evidence>
<sequence length="183" mass="19629">MSDPRKQPDAPTEESIFSAPPEEPSHRGLILGIVCFAVIAILAGIFLPRGQDKAPAKAANTIVQADAYAKSLAFSGLAMSQSTSLSGQTSTFLDGHIKNTGTSTLTGATLQVIFRNDVGLAPTVESLPLSLIRTRQPYVDTEPVSAEPIKPGQEADFRLIFESIPENWNQQMPEVSVVHTTLQ</sequence>
<dbReference type="Pfam" id="PF09624">
    <property type="entry name" value="DUF2393"/>
    <property type="match status" value="1"/>
</dbReference>
<keyword evidence="2" id="KW-1133">Transmembrane helix</keyword>
<dbReference type="RefSeq" id="WP_184214779.1">
    <property type="nucleotide sequence ID" value="NZ_JACHIP010000002.1"/>
</dbReference>
<evidence type="ECO:0000256" key="2">
    <source>
        <dbReference type="SAM" id="Phobius"/>
    </source>
</evidence>
<comment type="caution">
    <text evidence="3">The sequence shown here is derived from an EMBL/GenBank/DDBJ whole genome shotgun (WGS) entry which is preliminary data.</text>
</comment>
<protein>
    <recommendedName>
        <fullName evidence="5">DUF2393 domain-containing protein</fullName>
    </recommendedName>
</protein>
<name>A0A7W7ZBF7_9BACT</name>
<feature type="region of interest" description="Disordered" evidence="1">
    <location>
        <begin position="1"/>
        <end position="22"/>
    </location>
</feature>
<dbReference type="AlphaFoldDB" id="A0A7W7ZBF7"/>
<evidence type="ECO:0008006" key="5">
    <source>
        <dbReference type="Google" id="ProtNLM"/>
    </source>
</evidence>
<keyword evidence="2" id="KW-0812">Transmembrane</keyword>
<gene>
    <name evidence="3" type="ORF">HDF16_001367</name>
</gene>
<keyword evidence="4" id="KW-1185">Reference proteome</keyword>
<organism evidence="3 4">
    <name type="scientific">Granulicella aggregans</name>
    <dbReference type="NCBI Taxonomy" id="474949"/>
    <lineage>
        <taxon>Bacteria</taxon>
        <taxon>Pseudomonadati</taxon>
        <taxon>Acidobacteriota</taxon>
        <taxon>Terriglobia</taxon>
        <taxon>Terriglobales</taxon>
        <taxon>Acidobacteriaceae</taxon>
        <taxon>Granulicella</taxon>
    </lineage>
</organism>
<dbReference type="InterPro" id="IPR013417">
    <property type="entry name" value="CHP02588"/>
</dbReference>
<reference evidence="3 4" key="1">
    <citation type="submission" date="2020-08" db="EMBL/GenBank/DDBJ databases">
        <title>Genomic Encyclopedia of Type Strains, Phase IV (KMG-V): Genome sequencing to study the core and pangenomes of soil and plant-associated prokaryotes.</title>
        <authorList>
            <person name="Whitman W."/>
        </authorList>
    </citation>
    <scope>NUCLEOTIDE SEQUENCE [LARGE SCALE GENOMIC DNA]</scope>
    <source>
        <strain evidence="3 4">M8UP14</strain>
    </source>
</reference>
<keyword evidence="2" id="KW-0472">Membrane</keyword>
<evidence type="ECO:0000256" key="1">
    <source>
        <dbReference type="SAM" id="MobiDB-lite"/>
    </source>
</evidence>
<evidence type="ECO:0000313" key="3">
    <source>
        <dbReference type="EMBL" id="MBB5056682.1"/>
    </source>
</evidence>